<proteinExistence type="predicted"/>
<accession>A0A5C0VDT0</accession>
<dbReference type="AlphaFoldDB" id="A0A5C0VDT0"/>
<gene>
    <name evidence="1" type="ORF">FYC62_03495</name>
</gene>
<dbReference type="RefSeq" id="WP_149073934.1">
    <property type="nucleotide sequence ID" value="NZ_CP043329.1"/>
</dbReference>
<protein>
    <submittedName>
        <fullName evidence="1">Uncharacterized protein</fullName>
    </submittedName>
</protein>
<name>A0A5C0VDT0_9SPHI</name>
<evidence type="ECO:0000313" key="1">
    <source>
        <dbReference type="EMBL" id="QEK50838.1"/>
    </source>
</evidence>
<dbReference type="EMBL" id="CP043329">
    <property type="protein sequence ID" value="QEK50838.1"/>
    <property type="molecule type" value="Genomic_DNA"/>
</dbReference>
<dbReference type="KEGG" id="pej:FYC62_03495"/>
<evidence type="ECO:0000313" key="2">
    <source>
        <dbReference type="Proteomes" id="UP000323653"/>
    </source>
</evidence>
<dbReference type="Proteomes" id="UP000323653">
    <property type="component" value="Chromosome"/>
</dbReference>
<organism evidence="1 2">
    <name type="scientific">Pedobacter aquae</name>
    <dbReference type="NCBI Taxonomy" id="2605747"/>
    <lineage>
        <taxon>Bacteria</taxon>
        <taxon>Pseudomonadati</taxon>
        <taxon>Bacteroidota</taxon>
        <taxon>Sphingobacteriia</taxon>
        <taxon>Sphingobacteriales</taxon>
        <taxon>Sphingobacteriaceae</taxon>
        <taxon>Pedobacter</taxon>
    </lineage>
</organism>
<keyword evidence="2" id="KW-1185">Reference proteome</keyword>
<sequence length="192" mass="22767">MAVDYKSTVTLFFKAENQLIKHRILQKEIFNDPIEIFENKLSVIKKEAPLILINTKMYEKHLIMMLSDSSLKRDQETNTDIIFILYHLCYNDYIKSLRSIFEIYKSKKIPFDDFSFAVYQDCFFSCQLVQNYHDEELKKLYKEVLIFISGKRDRKYIILKENLIGVLNGQAWEICKKDIKIQPPIIGSCNSK</sequence>
<reference evidence="1 2" key="1">
    <citation type="submission" date="2019-08" db="EMBL/GenBank/DDBJ databases">
        <title>Pedobacter sp. nov., isolated from Han river, South Korea.</title>
        <authorList>
            <person name="Lee D.-H."/>
            <person name="Kim Y.-S."/>
            <person name="Hwang E.-M."/>
            <person name="Le Tran T.C."/>
            <person name="Cha C.-J."/>
        </authorList>
    </citation>
    <scope>NUCLEOTIDE SEQUENCE [LARGE SCALE GENOMIC DNA]</scope>
    <source>
        <strain evidence="1 2">CJ43</strain>
    </source>
</reference>